<dbReference type="OrthoDB" id="5386682at2759"/>
<proteinExistence type="predicted"/>
<dbReference type="InterPro" id="IPR052895">
    <property type="entry name" value="HetReg/Transcr_Mod"/>
</dbReference>
<sequence length="461" mass="53354">MVIRRNTTKLARARCWVIRARIFGRSHGPSLDPERVNVDVDGQLAVRMADKYPDAVQYWLYLIVTEEYWKRCWVIQELVVARRIQIRVGSVSMLWADFIQLINWYAERQGRHMEVERILQLDTLRHSKHYQGNKFSLTRLVDIFQDSFCSNKLDKIFAFVGMADDCINGCLDIDYNTSPYDLYRNFLLFHNRGHHHLALDNRVSMIYTANLVRFVLSRESVLLPRSRRNPTFLEDTNSFSYLYCGEEWEQMCIQSNASDVILIGEILRRGISWIWSIDQPPPTRLVAEWLPPSPKSVDRWLPATNRAVPSNDSVIIRGSIAGAVSLIGPGFMDYLVLDKSSEEWRQQIDNHYKNKFSQKRVRQLGHLTTHLLKASAGFLLHRLKVLKFGTYDGDWDNNKQPRLFVTQNGNIGVISSNAKEGDLICQFWQSSVAAVLRRNGLDEQLQVIGRAVIARHPDYLG</sequence>
<dbReference type="AlphaFoldDB" id="A0A9P5A5J1"/>
<evidence type="ECO:0000313" key="2">
    <source>
        <dbReference type="Proteomes" id="UP000730481"/>
    </source>
</evidence>
<dbReference type="PANTHER" id="PTHR24148:SF64">
    <property type="entry name" value="HETEROKARYON INCOMPATIBILITY DOMAIN-CONTAINING PROTEIN"/>
    <property type="match status" value="1"/>
</dbReference>
<organism evidence="1 2">
    <name type="scientific">Fusarium beomiforme</name>
    <dbReference type="NCBI Taxonomy" id="44412"/>
    <lineage>
        <taxon>Eukaryota</taxon>
        <taxon>Fungi</taxon>
        <taxon>Dikarya</taxon>
        <taxon>Ascomycota</taxon>
        <taxon>Pezizomycotina</taxon>
        <taxon>Sordariomycetes</taxon>
        <taxon>Hypocreomycetidae</taxon>
        <taxon>Hypocreales</taxon>
        <taxon>Nectriaceae</taxon>
        <taxon>Fusarium</taxon>
        <taxon>Fusarium burgessii species complex</taxon>
    </lineage>
</organism>
<comment type="caution">
    <text evidence="1">The sequence shown here is derived from an EMBL/GenBank/DDBJ whole genome shotgun (WGS) entry which is preliminary data.</text>
</comment>
<dbReference type="PANTHER" id="PTHR24148">
    <property type="entry name" value="ANKYRIN REPEAT DOMAIN-CONTAINING PROTEIN 39 HOMOLOG-RELATED"/>
    <property type="match status" value="1"/>
</dbReference>
<reference evidence="1" key="2">
    <citation type="submission" date="2020-02" db="EMBL/GenBank/DDBJ databases">
        <title>Identification and distribution of gene clusters putatively required for synthesis of sphingolipid metabolism inhibitors in phylogenetically diverse species of the filamentous fungus Fusarium.</title>
        <authorList>
            <person name="Kim H.-S."/>
            <person name="Busman M."/>
            <person name="Brown D.W."/>
            <person name="Divon H."/>
            <person name="Uhlig S."/>
            <person name="Proctor R.H."/>
        </authorList>
    </citation>
    <scope>NUCLEOTIDE SEQUENCE</scope>
    <source>
        <strain evidence="1">NRRL 25174</strain>
    </source>
</reference>
<name>A0A9P5A5J1_9HYPO</name>
<reference evidence="1" key="1">
    <citation type="journal article" date="2017" name="Mycologia">
        <title>Fusarium algeriense, sp. nov., a novel toxigenic crown rot pathogen of durum wheat from Algeria is nested in the Fusarium burgessii species complex.</title>
        <authorList>
            <person name="Laraba I."/>
            <person name="Keddad A."/>
            <person name="Boureghda H."/>
            <person name="Abdallah N."/>
            <person name="Vaughan M.M."/>
            <person name="Proctor R.H."/>
            <person name="Busman M."/>
            <person name="O'Donnell K."/>
        </authorList>
    </citation>
    <scope>NUCLEOTIDE SEQUENCE</scope>
    <source>
        <strain evidence="1">NRRL 25174</strain>
    </source>
</reference>
<gene>
    <name evidence="1" type="ORF">FBEOM_14087</name>
</gene>
<dbReference type="EMBL" id="PVQB02001170">
    <property type="protein sequence ID" value="KAF4332119.1"/>
    <property type="molecule type" value="Genomic_DNA"/>
</dbReference>
<accession>A0A9P5A5J1</accession>
<keyword evidence="2" id="KW-1185">Reference proteome</keyword>
<protein>
    <submittedName>
        <fullName evidence="1">Het domain protein</fullName>
    </submittedName>
</protein>
<evidence type="ECO:0000313" key="1">
    <source>
        <dbReference type="EMBL" id="KAF4332119.1"/>
    </source>
</evidence>
<dbReference type="Proteomes" id="UP000730481">
    <property type="component" value="Unassembled WGS sequence"/>
</dbReference>